<accession>A0A1B7MKT8</accession>
<dbReference type="InParanoid" id="A0A1B7MKT8"/>
<dbReference type="EMBL" id="KV448815">
    <property type="protein sequence ID" value="OAX33202.1"/>
    <property type="molecule type" value="Genomic_DNA"/>
</dbReference>
<name>A0A1B7MKT8_9AGAM</name>
<gene>
    <name evidence="1" type="ORF">K503DRAFT_804554</name>
</gene>
<evidence type="ECO:0000313" key="2">
    <source>
        <dbReference type="Proteomes" id="UP000092154"/>
    </source>
</evidence>
<evidence type="ECO:0000313" key="1">
    <source>
        <dbReference type="EMBL" id="OAX33202.1"/>
    </source>
</evidence>
<proteinExistence type="predicted"/>
<protein>
    <submittedName>
        <fullName evidence="1">Uncharacterized protein</fullName>
    </submittedName>
</protein>
<sequence length="130" mass="14895">MNIFRMWDDLIKEFMNVTRMERTISMKSDIIHKRSCHDAHAPHTSLTDPTNASNTLQTAFLNPNTLCLPKHLVLPHAPSLANPGTGQYHPACYLTQYRCEQQRRDVYNLFSGSYYPNVVSILQEVECQVG</sequence>
<reference evidence="1 2" key="1">
    <citation type="submission" date="2016-06" db="EMBL/GenBank/DDBJ databases">
        <title>Comparative genomics of the ectomycorrhizal sister species Rhizopogon vinicolor and Rhizopogon vesiculosus (Basidiomycota: Boletales) reveals a divergence of the mating type B locus.</title>
        <authorList>
            <consortium name="DOE Joint Genome Institute"/>
            <person name="Mujic A.B."/>
            <person name="Kuo A."/>
            <person name="Tritt A."/>
            <person name="Lipzen A."/>
            <person name="Chen C."/>
            <person name="Johnson J."/>
            <person name="Sharma A."/>
            <person name="Barry K."/>
            <person name="Grigoriev I.V."/>
            <person name="Spatafora J.W."/>
        </authorList>
    </citation>
    <scope>NUCLEOTIDE SEQUENCE [LARGE SCALE GENOMIC DNA]</scope>
    <source>
        <strain evidence="1 2">AM-OR11-026</strain>
    </source>
</reference>
<dbReference type="Proteomes" id="UP000092154">
    <property type="component" value="Unassembled WGS sequence"/>
</dbReference>
<keyword evidence="2" id="KW-1185">Reference proteome</keyword>
<organism evidence="1 2">
    <name type="scientific">Rhizopogon vinicolor AM-OR11-026</name>
    <dbReference type="NCBI Taxonomy" id="1314800"/>
    <lineage>
        <taxon>Eukaryota</taxon>
        <taxon>Fungi</taxon>
        <taxon>Dikarya</taxon>
        <taxon>Basidiomycota</taxon>
        <taxon>Agaricomycotina</taxon>
        <taxon>Agaricomycetes</taxon>
        <taxon>Agaricomycetidae</taxon>
        <taxon>Boletales</taxon>
        <taxon>Suillineae</taxon>
        <taxon>Rhizopogonaceae</taxon>
        <taxon>Rhizopogon</taxon>
    </lineage>
</organism>
<dbReference type="AlphaFoldDB" id="A0A1B7MKT8"/>